<gene>
    <name evidence="2" type="ORF">AABB29_09730</name>
</gene>
<proteinExistence type="predicted"/>
<name>A0ABZ2V8F5_9RHOB</name>
<keyword evidence="3" id="KW-1185">Reference proteome</keyword>
<dbReference type="InterPro" id="IPR036515">
    <property type="entry name" value="Transposase_17_sf"/>
</dbReference>
<protein>
    <submittedName>
        <fullName evidence="2">Transposase</fullName>
    </submittedName>
</protein>
<dbReference type="RefSeq" id="WP_341368955.1">
    <property type="nucleotide sequence ID" value="NZ_CP150951.2"/>
</dbReference>
<dbReference type="Gene3D" id="3.30.70.1290">
    <property type="entry name" value="Transposase IS200-like"/>
    <property type="match status" value="1"/>
</dbReference>
<dbReference type="SMART" id="SM01321">
    <property type="entry name" value="Y1_Tnp"/>
    <property type="match status" value="1"/>
</dbReference>
<dbReference type="Proteomes" id="UP001440612">
    <property type="component" value="Chromosome"/>
</dbReference>
<feature type="domain" description="Transposase IS200-like" evidence="1">
    <location>
        <begin position="9"/>
        <end position="132"/>
    </location>
</feature>
<evidence type="ECO:0000313" key="3">
    <source>
        <dbReference type="Proteomes" id="UP001440612"/>
    </source>
</evidence>
<dbReference type="InterPro" id="IPR002686">
    <property type="entry name" value="Transposase_17"/>
</dbReference>
<dbReference type="EMBL" id="CP150951">
    <property type="protein sequence ID" value="WZC50858.1"/>
    <property type="molecule type" value="Genomic_DNA"/>
</dbReference>
<evidence type="ECO:0000313" key="2">
    <source>
        <dbReference type="EMBL" id="WZC50858.1"/>
    </source>
</evidence>
<dbReference type="SUPFAM" id="SSF143422">
    <property type="entry name" value="Transposase IS200-like"/>
    <property type="match status" value="1"/>
</dbReference>
<dbReference type="NCBIfam" id="NF047646">
    <property type="entry name" value="REP_Tyr_transpos"/>
    <property type="match status" value="1"/>
</dbReference>
<accession>A0ABZ2V8F5</accession>
<evidence type="ECO:0000259" key="1">
    <source>
        <dbReference type="SMART" id="SM01321"/>
    </source>
</evidence>
<sequence length="164" mass="19070">MSRYRRLYVPGGTYFFTVNLAKRGSTALIDEIDLLRAVYASVIREHPVQCDAMVVLPDHIHAVWTLPNGDDDFSIRWKKIKGRFSQHCKGMGTPSRSQAARGEKGIWQRRFWEHAIRNVDDFRAHLEYCHWNPVKHGLVQRPEDWPFSSFRRVGPSLVRVKPGN</sequence>
<dbReference type="PANTHER" id="PTHR36966">
    <property type="entry name" value="REP-ASSOCIATED TYROSINE TRANSPOSASE"/>
    <property type="match status" value="1"/>
</dbReference>
<dbReference type="PANTHER" id="PTHR36966:SF1">
    <property type="entry name" value="REP-ASSOCIATED TYROSINE TRANSPOSASE"/>
    <property type="match status" value="1"/>
</dbReference>
<dbReference type="InterPro" id="IPR052715">
    <property type="entry name" value="RAYT_transposase"/>
</dbReference>
<organism evidence="2 3">
    <name type="scientific">Yoonia phaeophyticola</name>
    <dbReference type="NCBI Taxonomy" id="3137369"/>
    <lineage>
        <taxon>Bacteria</taxon>
        <taxon>Pseudomonadati</taxon>
        <taxon>Pseudomonadota</taxon>
        <taxon>Alphaproteobacteria</taxon>
        <taxon>Rhodobacterales</taxon>
        <taxon>Paracoccaceae</taxon>
        <taxon>Yoonia</taxon>
    </lineage>
</organism>
<reference evidence="3" key="1">
    <citation type="submission" date="2024-04" db="EMBL/GenBank/DDBJ databases">
        <title>Phylogenomic analyses of a clade within the roseobacter group suggest taxonomic reassignments of species of the genera Aestuariivita, Citreicella, Loktanella, Nautella, Pelagibaca, Ruegeria, Thalassobius, Thiobacimonas and Tropicibacter, and the proposal o.</title>
        <authorList>
            <person name="Jeon C.O."/>
        </authorList>
    </citation>
    <scope>NUCLEOTIDE SEQUENCE [LARGE SCALE GENOMIC DNA]</scope>
    <source>
        <strain evidence="3">BS5-3</strain>
    </source>
</reference>